<comment type="caution">
    <text evidence="2">The sequence shown here is derived from an EMBL/GenBank/DDBJ whole genome shotgun (WGS) entry which is preliminary data.</text>
</comment>
<feature type="compositionally biased region" description="Polar residues" evidence="1">
    <location>
        <begin position="359"/>
        <end position="390"/>
    </location>
</feature>
<feature type="region of interest" description="Disordered" evidence="1">
    <location>
        <begin position="610"/>
        <end position="685"/>
    </location>
</feature>
<feature type="compositionally biased region" description="Low complexity" evidence="1">
    <location>
        <begin position="620"/>
        <end position="649"/>
    </location>
</feature>
<name>A0A0G2GYM2_PHACM</name>
<evidence type="ECO:0000313" key="2">
    <source>
        <dbReference type="EMBL" id="KKY21735.1"/>
    </source>
</evidence>
<sequence length="685" mass="76174">MPEISDVADSAIYSSSGSQANDYLVGRQRSPVSNALQQTDTDTLPYIPEESMLLDPCSSVLKDNQDQKRNKLPSGRYDYGLTQSDLDRIESWTPSCSRLPKQVRLLRRSNLSVSQWQEYRRGQWAMEQRVAEFPIGPPNDLEGMTKLGAIWLKWVDEETDPDKKAQLKEKIMGTTNNIAPSLSKWNETIREAVELQQRDGICVGLGETSTRRSVRSPKCQPLESPFMQENNDVPQVTLQGPTKTRRGKTKGAKSPITKARSWFQGQSFGTPVGLHGQGAMDLTSDLDANQDILPQQDTMPSIEQISLRSEVAIKQENADARTTLMCIPQLPSSSPSPFTSTSNRYLDIVESSLPKLLSHRSSPPIQQSTLTGPTFSQVSCQGQDTTNKPRVATGFSQKASKHSGARPMHLKSKFLPALNTILQLHNEKLATIKDIRTWKQVNRQYRTHKFWKKENERLRKIYHSDDDNDVEIQDEQEIQSGNALKRKAQTLDNVNGIDSEEVLNDEPVGATTVTAMTQEDNRSASTESDIIPLGRPSKRVRVVISHSPDIVPTGTTGNTTIALPTLLQEIDPTKPAALVLSNSKPEPKTTHSLSKTVVLQVPRDFLARMVPDPQSQNGIPSSSSPKTLKPPVQPSSSNNNHRNSNPNLKSKLKGKGKGKAKRNRRSKYSYDDEDGDSEWLPSGED</sequence>
<proteinExistence type="predicted"/>
<keyword evidence="3" id="KW-1185">Reference proteome</keyword>
<feature type="region of interest" description="Disordered" evidence="1">
    <location>
        <begin position="233"/>
        <end position="256"/>
    </location>
</feature>
<dbReference type="Proteomes" id="UP000053317">
    <property type="component" value="Unassembled WGS sequence"/>
</dbReference>
<reference evidence="2 3" key="2">
    <citation type="submission" date="2015-05" db="EMBL/GenBank/DDBJ databases">
        <authorList>
            <person name="Morales-Cruz A."/>
            <person name="Amrine K.C."/>
            <person name="Cantu D."/>
        </authorList>
    </citation>
    <scope>NUCLEOTIDE SEQUENCE [LARGE SCALE GENOMIC DNA]</scope>
    <source>
        <strain evidence="2">UCRPC4</strain>
    </source>
</reference>
<organism evidence="2 3">
    <name type="scientific">Phaeomoniella chlamydospora</name>
    <name type="common">Phaeoacremonium chlamydosporum</name>
    <dbReference type="NCBI Taxonomy" id="158046"/>
    <lineage>
        <taxon>Eukaryota</taxon>
        <taxon>Fungi</taxon>
        <taxon>Dikarya</taxon>
        <taxon>Ascomycota</taxon>
        <taxon>Pezizomycotina</taxon>
        <taxon>Eurotiomycetes</taxon>
        <taxon>Chaetothyriomycetidae</taxon>
        <taxon>Phaeomoniellales</taxon>
        <taxon>Phaeomoniellaceae</taxon>
        <taxon>Phaeomoniella</taxon>
    </lineage>
</organism>
<dbReference type="AlphaFoldDB" id="A0A0G2GYM2"/>
<feature type="region of interest" description="Disordered" evidence="1">
    <location>
        <begin position="357"/>
        <end position="390"/>
    </location>
</feature>
<gene>
    <name evidence="2" type="ORF">UCRPC4_g03502</name>
</gene>
<dbReference type="EMBL" id="LCWF01000082">
    <property type="protein sequence ID" value="KKY21735.1"/>
    <property type="molecule type" value="Genomic_DNA"/>
</dbReference>
<feature type="compositionally biased region" description="Basic residues" evidence="1">
    <location>
        <begin position="650"/>
        <end position="667"/>
    </location>
</feature>
<feature type="compositionally biased region" description="Acidic residues" evidence="1">
    <location>
        <begin position="671"/>
        <end position="685"/>
    </location>
</feature>
<reference evidence="2 3" key="1">
    <citation type="submission" date="2015-05" db="EMBL/GenBank/DDBJ databases">
        <title>Distinctive expansion of gene families associated with plant cell wall degradation and secondary metabolism in the genomes of grapevine trunk pathogens.</title>
        <authorList>
            <person name="Lawrence D.P."/>
            <person name="Travadon R."/>
            <person name="Rolshausen P.E."/>
            <person name="Baumgartner K."/>
        </authorList>
    </citation>
    <scope>NUCLEOTIDE SEQUENCE [LARGE SCALE GENOMIC DNA]</scope>
    <source>
        <strain evidence="2">UCRPC4</strain>
    </source>
</reference>
<evidence type="ECO:0000256" key="1">
    <source>
        <dbReference type="SAM" id="MobiDB-lite"/>
    </source>
</evidence>
<protein>
    <submittedName>
        <fullName evidence="2">Uncharacterized protein</fullName>
    </submittedName>
</protein>
<accession>A0A0G2GYM2</accession>
<evidence type="ECO:0000313" key="3">
    <source>
        <dbReference type="Proteomes" id="UP000053317"/>
    </source>
</evidence>